<dbReference type="Gene3D" id="3.40.50.300">
    <property type="entry name" value="P-loop containing nucleotide triphosphate hydrolases"/>
    <property type="match status" value="1"/>
</dbReference>
<dbReference type="Pfam" id="PF02399">
    <property type="entry name" value="Herpes_ori_bp"/>
    <property type="match status" value="1"/>
</dbReference>
<dbReference type="Proteomes" id="UP000789572">
    <property type="component" value="Unassembled WGS sequence"/>
</dbReference>
<feature type="domain" description="Replication origin-binding protein" evidence="1">
    <location>
        <begin position="2"/>
        <end position="88"/>
    </location>
</feature>
<feature type="non-terminal residue" evidence="2">
    <location>
        <position position="1"/>
    </location>
</feature>
<dbReference type="GO" id="GO:0005524">
    <property type="term" value="F:ATP binding"/>
    <property type="evidence" value="ECO:0007669"/>
    <property type="project" value="InterPro"/>
</dbReference>
<proteinExistence type="predicted"/>
<gene>
    <name evidence="2" type="ORF">POCULU_LOCUS9996</name>
</gene>
<evidence type="ECO:0000313" key="2">
    <source>
        <dbReference type="EMBL" id="CAG8651922.1"/>
    </source>
</evidence>
<dbReference type="InterPro" id="IPR003450">
    <property type="entry name" value="Replication_origin-bd"/>
</dbReference>
<dbReference type="OrthoDB" id="2338029at2759"/>
<reference evidence="2" key="1">
    <citation type="submission" date="2021-06" db="EMBL/GenBank/DDBJ databases">
        <authorList>
            <person name="Kallberg Y."/>
            <person name="Tangrot J."/>
            <person name="Rosling A."/>
        </authorList>
    </citation>
    <scope>NUCLEOTIDE SEQUENCE</scope>
    <source>
        <strain evidence="2">IA702</strain>
    </source>
</reference>
<comment type="caution">
    <text evidence="2">The sequence shown here is derived from an EMBL/GenBank/DDBJ whole genome shotgun (WGS) entry which is preliminary data.</text>
</comment>
<sequence length="646" mass="74047">SYLELDMKKLNPKDTPNLIISPESIHKLGATGYDVIILDEFETITQNFSGPTMKKPKLSHDVYKSLLQSALIILALDATLDSDSLVHLQNLSKIDSDNSTVIWNKHIRDTRKALIHINNKKWNAELIGALRQGLKVYIPMFASAEMAEALHKELTSHGYQGKCFSKRLSETEKKEIFADVNDAVANLDYLIATPVMTCGVSITIENFDMTFAHFRTLAGLTYNEAYQMLHRVRRLNCNVVHVLTDLRGDNLPTDREDLLRFIGYRCNVPEYPDLEEAHCDKTLTPDGKWIFKPNASLETHLYNASRRNTSRNDFVGLLADRLSECGYDISIAEDCPSIDSTLTIDKEGKDLLKNIRVIKKTLDMEKFSSIANARVLDEIEALHILERLEREEDIDPAHRLALQKYNLAHFYKKAPEDITVDFVETYSKKEMRTAYSALVQATDSLDNLRNKHRLIIENDPREKASCDSLLPKVIALEEILRGIGFPSGIHTSSALSRKDFDASLSSFLPIYRKNEHRYYAVFGKKWRPHSNYNLKYFTEFLENPLKEFKILLDRKKDRNKQPTHLRLEIDGHLKRVLSGACSTTANPSKPKHNLTAEKKIPAPAISPSSEFFIKNESDIDTIIHLLQQKYRMPREKLEQWRDKIAF</sequence>
<feature type="non-terminal residue" evidence="2">
    <location>
        <position position="646"/>
    </location>
</feature>
<dbReference type="GO" id="GO:0003688">
    <property type="term" value="F:DNA replication origin binding"/>
    <property type="evidence" value="ECO:0007669"/>
    <property type="project" value="InterPro"/>
</dbReference>
<keyword evidence="3" id="KW-1185">Reference proteome</keyword>
<protein>
    <submittedName>
        <fullName evidence="2">11151_t:CDS:1</fullName>
    </submittedName>
</protein>
<dbReference type="AlphaFoldDB" id="A0A9N9H1Y2"/>
<organism evidence="2 3">
    <name type="scientific">Paraglomus occultum</name>
    <dbReference type="NCBI Taxonomy" id="144539"/>
    <lineage>
        <taxon>Eukaryota</taxon>
        <taxon>Fungi</taxon>
        <taxon>Fungi incertae sedis</taxon>
        <taxon>Mucoromycota</taxon>
        <taxon>Glomeromycotina</taxon>
        <taxon>Glomeromycetes</taxon>
        <taxon>Paraglomerales</taxon>
        <taxon>Paraglomeraceae</taxon>
        <taxon>Paraglomus</taxon>
    </lineage>
</organism>
<dbReference type="EMBL" id="CAJVPJ010004411">
    <property type="protein sequence ID" value="CAG8651922.1"/>
    <property type="molecule type" value="Genomic_DNA"/>
</dbReference>
<dbReference type="GO" id="GO:0006260">
    <property type="term" value="P:DNA replication"/>
    <property type="evidence" value="ECO:0007669"/>
    <property type="project" value="InterPro"/>
</dbReference>
<evidence type="ECO:0000313" key="3">
    <source>
        <dbReference type="Proteomes" id="UP000789572"/>
    </source>
</evidence>
<dbReference type="SUPFAM" id="SSF52540">
    <property type="entry name" value="P-loop containing nucleoside triphosphate hydrolases"/>
    <property type="match status" value="1"/>
</dbReference>
<accession>A0A9N9H1Y2</accession>
<evidence type="ECO:0000259" key="1">
    <source>
        <dbReference type="Pfam" id="PF02399"/>
    </source>
</evidence>
<name>A0A9N9H1Y2_9GLOM</name>
<dbReference type="InterPro" id="IPR027417">
    <property type="entry name" value="P-loop_NTPase"/>
</dbReference>